<dbReference type="PANTHER" id="PTHR12413:SF2">
    <property type="entry name" value="DOLICHYL PYROPHOSPHATE GLC1MAN9GLCNAC2 ALPHA-1,3-GLUCOSYLTRANSFERASE-RELATED"/>
    <property type="match status" value="1"/>
</dbReference>
<name>A0A813NX07_9BILA</name>
<dbReference type="EMBL" id="CAJNOC010000319">
    <property type="protein sequence ID" value="CAF0744393.1"/>
    <property type="molecule type" value="Genomic_DNA"/>
</dbReference>
<feature type="transmembrane region" description="Helical" evidence="10">
    <location>
        <begin position="196"/>
        <end position="214"/>
    </location>
</feature>
<keyword evidence="7 10" id="KW-0256">Endoplasmic reticulum</keyword>
<dbReference type="EC" id="2.4.1.-" evidence="10"/>
<dbReference type="InterPro" id="IPR004856">
    <property type="entry name" value="Glyco_trans_ALG6/ALG8"/>
</dbReference>
<dbReference type="PANTHER" id="PTHR12413">
    <property type="entry name" value="DOLICHYL GLYCOSYLTRANSFERASE"/>
    <property type="match status" value="1"/>
</dbReference>
<dbReference type="OrthoDB" id="1689333at2759"/>
<comment type="subcellular location">
    <subcellularLocation>
        <location evidence="1 10">Endoplasmic reticulum membrane</location>
        <topology evidence="1 10">Multi-pass membrane protein</topology>
    </subcellularLocation>
</comment>
<dbReference type="GO" id="GO:0042283">
    <property type="term" value="F:dolichyl pyrophosphate Glc1Man9GlcNAc2 alpha-1,3-glucosyltransferase activity"/>
    <property type="evidence" value="ECO:0007669"/>
    <property type="project" value="TreeGrafter"/>
</dbReference>
<evidence type="ECO:0000256" key="3">
    <source>
        <dbReference type="ARBA" id="ARBA00008715"/>
    </source>
</evidence>
<comment type="caution">
    <text evidence="11">The sequence shown here is derived from an EMBL/GenBank/DDBJ whole genome shotgun (WGS) entry which is preliminary data.</text>
</comment>
<dbReference type="GO" id="GO:0005789">
    <property type="term" value="C:endoplasmic reticulum membrane"/>
    <property type="evidence" value="ECO:0007669"/>
    <property type="project" value="UniProtKB-SubCell"/>
</dbReference>
<gene>
    <name evidence="11" type="ORF">OXX778_LOCUS3570</name>
</gene>
<evidence type="ECO:0000256" key="4">
    <source>
        <dbReference type="ARBA" id="ARBA00022676"/>
    </source>
</evidence>
<dbReference type="AlphaFoldDB" id="A0A813NX07"/>
<keyword evidence="12" id="KW-1185">Reference proteome</keyword>
<sequence length="494" mass="57680">MSEKNLILSIILLAGLFKVLLFPAYHSTDFEVHRNWLAITHSLPIEKWYYENTSEWTLDYPPFFAYFEYVLSQPAKYIDKEMLRVDNLNYKSTETIYYQRTTVILTELILVYSLLKILNKVDNAQKKDTGFNILNSKCFLTIQFVANFALIMVDNIHFQYNGFLFGIMMLSIYHLQNKNWIVGSVLFSTLLNLKHIYLYVAPAYFFYILTQHVLKTDSLITKFTRLITIGFVSIVPFVLSLGPFINHIPQLLTRLFPFKRGLSHAYWAPNVWALYNFGDKISSILIGSKSKSSLTSGLVQDVEHVVFPSIPPKVTFILSLIFMLVPMLVILKKKNIIDRLINLIVICAFSSFLFGWHVHEKAVLMILIPASILAVKDKNQACLYFFMTTISYYSLFPLIYKNFEYPIKIVLFVMSVLYNYEALRYQFKDGFKLKKIEIFYLGLIILLEFYNSCLHYVISFDKKLPYLPLMLTSVYCSLGIIYSWAKYLFLILIK</sequence>
<feature type="transmembrane region" description="Helical" evidence="10">
    <location>
        <begin position="438"/>
        <end position="458"/>
    </location>
</feature>
<dbReference type="Pfam" id="PF03155">
    <property type="entry name" value="Alg6_Alg8"/>
    <property type="match status" value="1"/>
</dbReference>
<evidence type="ECO:0000256" key="1">
    <source>
        <dbReference type="ARBA" id="ARBA00004477"/>
    </source>
</evidence>
<feature type="transmembrane region" description="Helical" evidence="10">
    <location>
        <begin position="226"/>
        <end position="245"/>
    </location>
</feature>
<evidence type="ECO:0000256" key="5">
    <source>
        <dbReference type="ARBA" id="ARBA00022679"/>
    </source>
</evidence>
<dbReference type="Proteomes" id="UP000663879">
    <property type="component" value="Unassembled WGS sequence"/>
</dbReference>
<evidence type="ECO:0000256" key="2">
    <source>
        <dbReference type="ARBA" id="ARBA00004922"/>
    </source>
</evidence>
<evidence type="ECO:0000313" key="11">
    <source>
        <dbReference type="EMBL" id="CAF0744393.1"/>
    </source>
</evidence>
<comment type="caution">
    <text evidence="10">Lacks conserved residue(s) required for the propagation of feature annotation.</text>
</comment>
<dbReference type="UniPathway" id="UPA00378"/>
<accession>A0A813NX07</accession>
<organism evidence="11 12">
    <name type="scientific">Brachionus calyciflorus</name>
    <dbReference type="NCBI Taxonomy" id="104777"/>
    <lineage>
        <taxon>Eukaryota</taxon>
        <taxon>Metazoa</taxon>
        <taxon>Spiralia</taxon>
        <taxon>Gnathifera</taxon>
        <taxon>Rotifera</taxon>
        <taxon>Eurotatoria</taxon>
        <taxon>Monogononta</taxon>
        <taxon>Pseudotrocha</taxon>
        <taxon>Ploima</taxon>
        <taxon>Brachionidae</taxon>
        <taxon>Brachionus</taxon>
    </lineage>
</organism>
<keyword evidence="6 10" id="KW-0812">Transmembrane</keyword>
<comment type="similarity">
    <text evidence="3 10">Belongs to the ALG6/ALG8 glucosyltransferase family.</text>
</comment>
<keyword evidence="9 10" id="KW-0472">Membrane</keyword>
<feature type="transmembrane region" description="Helical" evidence="10">
    <location>
        <begin position="340"/>
        <end position="359"/>
    </location>
</feature>
<evidence type="ECO:0000256" key="7">
    <source>
        <dbReference type="ARBA" id="ARBA00022824"/>
    </source>
</evidence>
<evidence type="ECO:0000256" key="9">
    <source>
        <dbReference type="ARBA" id="ARBA00023136"/>
    </source>
</evidence>
<keyword evidence="4 10" id="KW-0328">Glycosyltransferase</keyword>
<evidence type="ECO:0000256" key="10">
    <source>
        <dbReference type="RuleBase" id="RU363110"/>
    </source>
</evidence>
<dbReference type="GO" id="GO:0006487">
    <property type="term" value="P:protein N-linked glycosylation"/>
    <property type="evidence" value="ECO:0007669"/>
    <property type="project" value="TreeGrafter"/>
</dbReference>
<keyword evidence="8 10" id="KW-1133">Transmembrane helix</keyword>
<feature type="transmembrane region" description="Helical" evidence="10">
    <location>
        <begin position="470"/>
        <end position="493"/>
    </location>
</feature>
<evidence type="ECO:0000313" key="12">
    <source>
        <dbReference type="Proteomes" id="UP000663879"/>
    </source>
</evidence>
<proteinExistence type="inferred from homology"/>
<feature type="transmembrane region" description="Helical" evidence="10">
    <location>
        <begin position="314"/>
        <end position="331"/>
    </location>
</feature>
<keyword evidence="5 10" id="KW-0808">Transferase</keyword>
<evidence type="ECO:0000256" key="8">
    <source>
        <dbReference type="ARBA" id="ARBA00022989"/>
    </source>
</evidence>
<reference evidence="11" key="1">
    <citation type="submission" date="2021-02" db="EMBL/GenBank/DDBJ databases">
        <authorList>
            <person name="Nowell W R."/>
        </authorList>
    </citation>
    <scope>NUCLEOTIDE SEQUENCE</scope>
    <source>
        <strain evidence="11">Ploen Becks lab</strain>
    </source>
</reference>
<protein>
    <recommendedName>
        <fullName evidence="10">Alpha-1,3-glucosyltransferase</fullName>
        <ecNumber evidence="10">2.4.1.-</ecNumber>
    </recommendedName>
</protein>
<evidence type="ECO:0000256" key="6">
    <source>
        <dbReference type="ARBA" id="ARBA00022692"/>
    </source>
</evidence>
<comment type="pathway">
    <text evidence="2 10">Protein modification; protein glycosylation.</text>
</comment>
<feature type="transmembrane region" description="Helical" evidence="10">
    <location>
        <begin position="6"/>
        <end position="25"/>
    </location>
</feature>